<sequence>MAQRGLKDGDETLRRSMRGKEHWGVKWFKLQMFVYQPEEADGLPGSVFDS</sequence>
<evidence type="ECO:0000313" key="1">
    <source>
        <dbReference type="Proteomes" id="UP000887564"/>
    </source>
</evidence>
<name>A0A914S505_PAREQ</name>
<keyword evidence="1" id="KW-1185">Reference proteome</keyword>
<evidence type="ECO:0000313" key="2">
    <source>
        <dbReference type="WBParaSite" id="PEQ_0001341701-mRNA-1"/>
    </source>
</evidence>
<organism evidence="1 2">
    <name type="scientific">Parascaris equorum</name>
    <name type="common">Equine roundworm</name>
    <dbReference type="NCBI Taxonomy" id="6256"/>
    <lineage>
        <taxon>Eukaryota</taxon>
        <taxon>Metazoa</taxon>
        <taxon>Ecdysozoa</taxon>
        <taxon>Nematoda</taxon>
        <taxon>Chromadorea</taxon>
        <taxon>Rhabditida</taxon>
        <taxon>Spirurina</taxon>
        <taxon>Ascaridomorpha</taxon>
        <taxon>Ascaridoidea</taxon>
        <taxon>Ascarididae</taxon>
        <taxon>Parascaris</taxon>
    </lineage>
</organism>
<proteinExistence type="predicted"/>
<dbReference type="WBParaSite" id="PEQ_0001341701-mRNA-1">
    <property type="protein sequence ID" value="PEQ_0001341701-mRNA-1"/>
    <property type="gene ID" value="PEQ_0001341701"/>
</dbReference>
<protein>
    <submittedName>
        <fullName evidence="2">Uncharacterized protein</fullName>
    </submittedName>
</protein>
<dbReference type="Proteomes" id="UP000887564">
    <property type="component" value="Unplaced"/>
</dbReference>
<dbReference type="AlphaFoldDB" id="A0A914S505"/>
<reference evidence="2" key="1">
    <citation type="submission" date="2022-11" db="UniProtKB">
        <authorList>
            <consortium name="WormBaseParasite"/>
        </authorList>
    </citation>
    <scope>IDENTIFICATION</scope>
</reference>
<accession>A0A914S505</accession>